<evidence type="ECO:0000256" key="1">
    <source>
        <dbReference type="SAM" id="Phobius"/>
    </source>
</evidence>
<comment type="caution">
    <text evidence="3">The sequence shown here is derived from an EMBL/GenBank/DDBJ whole genome shotgun (WGS) entry which is preliminary data.</text>
</comment>
<feature type="signal peptide" evidence="2">
    <location>
        <begin position="1"/>
        <end position="28"/>
    </location>
</feature>
<proteinExistence type="predicted"/>
<name>A0A839QB27_MYCIR</name>
<organism evidence="3 4">
    <name type="scientific">Mycolicibacterium iranicum</name>
    <name type="common">Mycobacterium iranicum</name>
    <dbReference type="NCBI Taxonomy" id="912594"/>
    <lineage>
        <taxon>Bacteria</taxon>
        <taxon>Bacillati</taxon>
        <taxon>Actinomycetota</taxon>
        <taxon>Actinomycetes</taxon>
        <taxon>Mycobacteriales</taxon>
        <taxon>Mycobacteriaceae</taxon>
        <taxon>Mycolicibacterium</taxon>
    </lineage>
</organism>
<keyword evidence="1" id="KW-0812">Transmembrane</keyword>
<evidence type="ECO:0000256" key="2">
    <source>
        <dbReference type="SAM" id="SignalP"/>
    </source>
</evidence>
<reference evidence="3 4" key="1">
    <citation type="submission" date="2020-08" db="EMBL/GenBank/DDBJ databases">
        <title>The Agave Microbiome: Exploring the role of microbial communities in plant adaptations to desert environments.</title>
        <authorList>
            <person name="Partida-Martinez L.P."/>
        </authorList>
    </citation>
    <scope>NUCLEOTIDE SEQUENCE [LARGE SCALE GENOMIC DNA]</scope>
    <source>
        <strain evidence="3 4">AT2.18</strain>
    </source>
</reference>
<keyword evidence="1" id="KW-1133">Transmembrane helix</keyword>
<accession>A0A839QB27</accession>
<keyword evidence="2" id="KW-0732">Signal</keyword>
<dbReference type="AlphaFoldDB" id="A0A839QB27"/>
<feature type="transmembrane region" description="Helical" evidence="1">
    <location>
        <begin position="635"/>
        <end position="656"/>
    </location>
</feature>
<dbReference type="EMBL" id="JACHVU010000008">
    <property type="protein sequence ID" value="MBB2992024.1"/>
    <property type="molecule type" value="Genomic_DNA"/>
</dbReference>
<dbReference type="RefSeq" id="WP_311736181.1">
    <property type="nucleotide sequence ID" value="NZ_JACHVU010000008.1"/>
</dbReference>
<sequence length="679" mass="70211">MKHLRAIRVMAAAMLVFLPFMVGGPAHAQPAEGDTPPEVASVTLGSAALGIEREVFLAPNASQPLAVPVPGGLSPSRLRGTLTSPVNISGGYLEFDDADGNLLGTVNLPPAGVAQAATPFDVDISALRVQSGSAALSVTLRSLDNAGQIPGQFTGQFCGPLQQLTMTNLAAVFTGTEPPVTTIAGFFPPVLERVTVHTPTDADAAEQQATLMLVSTLVRLYNPQPLAVTVINQPRGVAPPPSAQLARAVVVERGGDAGLSVENPGSPNAYLRVSGDGDDLSTQVSLLVDELQSLVQVANARVDEAGSEEAAAPGDTLTFDQLNMSGKTDVLRASSLRVGVGRSALGNGRVGGVQVHLLADYTPVPQNDAAAVVIRAADGNVVYRTLLDTSGRLDAQFELPGQTIGQFVNLDMALTYTPEQPCGPLIAPITFQIDPRSTLTIQRGGPPLGGFSAMPSEFAPSFLVAMDGSDPGQLIYASRVVAAISSLTDRQLTPKVVDLKTAADADSGALIIAESSALLQTSLHPPLSGDGADVSVDDLPNELRANITDGIGSIQVFADRPRDRTVVLVTTTGAWNLVDPLFDYFERLDGKWAALSGDVLAAGRAGVPTTLSIFAQPTGEEAPAPSESEATSSSWLPLGIAVAVAAAVAIAVGLLLSNRRRRRAGATRVPEDAPAQTGT</sequence>
<keyword evidence="4" id="KW-1185">Reference proteome</keyword>
<evidence type="ECO:0000313" key="3">
    <source>
        <dbReference type="EMBL" id="MBB2992024.1"/>
    </source>
</evidence>
<protein>
    <submittedName>
        <fullName evidence="3">Uncharacterized protein</fullName>
    </submittedName>
</protein>
<evidence type="ECO:0000313" key="4">
    <source>
        <dbReference type="Proteomes" id="UP000550501"/>
    </source>
</evidence>
<feature type="chain" id="PRO_5032415627" evidence="2">
    <location>
        <begin position="29"/>
        <end position="679"/>
    </location>
</feature>
<dbReference type="Proteomes" id="UP000550501">
    <property type="component" value="Unassembled WGS sequence"/>
</dbReference>
<keyword evidence="1" id="KW-0472">Membrane</keyword>
<gene>
    <name evidence="3" type="ORF">FHR72_003520</name>
</gene>